<dbReference type="GO" id="GO:0005524">
    <property type="term" value="F:ATP binding"/>
    <property type="evidence" value="ECO:0007669"/>
    <property type="project" value="InterPro"/>
</dbReference>
<geneLocation type="plasmid" evidence="2 3">
    <name>PBr_lp36</name>
</geneLocation>
<dbReference type="EMBL" id="CP001302">
    <property type="protein sequence ID" value="ACL34499.1"/>
    <property type="molecule type" value="Genomic_DNA"/>
</dbReference>
<protein>
    <submittedName>
        <fullName evidence="2">Replicative DNA helicase</fullName>
    </submittedName>
</protein>
<keyword evidence="2" id="KW-0547">Nucleotide-binding</keyword>
<sequence length="329" mass="36770">MRRAVISMVDDIARLATDRSVGLETLLDNVQNRVNLLEISYKSKSLSSSDAVDIAHAINSDIQNRNFTENDYISSGFVGLDRIIKGFKKSSLVIVGARPSVGKTAFALNIANNLCLNQGSSVGFFTLEVSSKSIVVRLMAMNSGVEYHKICNNILMNENERLMCDKAYSKFKNFKMRVDETCNIDIHELKSKARKMKKDYGVEIIFIDYISLIFVAQNNTPRYEQVAFLSKNLRALALELGIPIIVLSQLTRSAEGKEPGLANLRESGAIEQDADTVIFLHRENEELQDDCEEVRKVKVIVAKNRDGHTGVVTMDFVSRYTRFVDLGGG</sequence>
<proteinExistence type="predicted"/>
<dbReference type="CDD" id="cd00984">
    <property type="entry name" value="DnaB_C"/>
    <property type="match status" value="1"/>
</dbReference>
<dbReference type="PANTHER" id="PTHR30153">
    <property type="entry name" value="REPLICATIVE DNA HELICASE DNAB"/>
    <property type="match status" value="1"/>
</dbReference>
<keyword evidence="3" id="KW-1185">Reference proteome</keyword>
<dbReference type="GO" id="GO:0003678">
    <property type="term" value="F:DNA helicase activity"/>
    <property type="evidence" value="ECO:0007669"/>
    <property type="project" value="InterPro"/>
</dbReference>
<dbReference type="Proteomes" id="UP000006103">
    <property type="component" value="Plasmid PBr_lp36"/>
</dbReference>
<reference evidence="2 3" key="1">
    <citation type="journal article" date="2011" name="J. Bacteriol.">
        <title>Whole-genome sequences of two Borrelia afzelii and two Borrelia garinii Lyme disease agent isolates.</title>
        <authorList>
            <person name="Casjens S.R."/>
            <person name="Mongodin E.F."/>
            <person name="Qiu W.-G."/>
            <person name="Dunn J.J."/>
            <person name="Luft B.J."/>
            <person name="Fraser-Liggett C.M."/>
            <person name="Schutzer S.E."/>
        </authorList>
    </citation>
    <scope>NUCLEOTIDE SEQUENCE [LARGE SCALE GENOMIC DNA]</scope>
    <source>
        <strain evidence="2 3">PBr</strain>
    </source>
</reference>
<dbReference type="GO" id="GO:0006260">
    <property type="term" value="P:DNA replication"/>
    <property type="evidence" value="ECO:0007669"/>
    <property type="project" value="InterPro"/>
</dbReference>
<dbReference type="InterPro" id="IPR027417">
    <property type="entry name" value="P-loop_NTPase"/>
</dbReference>
<gene>
    <name evidence="2" type="ORF">BGAPBR_K0051</name>
</gene>
<dbReference type="GO" id="GO:0005829">
    <property type="term" value="C:cytosol"/>
    <property type="evidence" value="ECO:0007669"/>
    <property type="project" value="TreeGrafter"/>
</dbReference>
<dbReference type="RefSeq" id="WP_012622195.1">
    <property type="nucleotide sequence ID" value="NC_011857.1"/>
</dbReference>
<dbReference type="Pfam" id="PF03796">
    <property type="entry name" value="DnaB_C"/>
    <property type="match status" value="1"/>
</dbReference>
<dbReference type="InterPro" id="IPR007694">
    <property type="entry name" value="DNA_helicase_DnaB-like_C"/>
</dbReference>
<keyword evidence="2" id="KW-0614">Plasmid</keyword>
<organism evidence="2 3">
    <name type="scientific">Borreliella garinii PBr</name>
    <dbReference type="NCBI Taxonomy" id="498743"/>
    <lineage>
        <taxon>Bacteria</taxon>
        <taxon>Pseudomonadati</taxon>
        <taxon>Spirochaetota</taxon>
        <taxon>Spirochaetia</taxon>
        <taxon>Spirochaetales</taxon>
        <taxon>Borreliaceae</taxon>
        <taxon>Borreliella</taxon>
    </lineage>
</organism>
<dbReference type="SUPFAM" id="SSF52540">
    <property type="entry name" value="P-loop containing nucleoside triphosphate hydrolases"/>
    <property type="match status" value="1"/>
</dbReference>
<feature type="domain" description="SF4 helicase" evidence="1">
    <location>
        <begin position="66"/>
        <end position="329"/>
    </location>
</feature>
<dbReference type="Gene3D" id="3.40.50.300">
    <property type="entry name" value="P-loop containing nucleotide triphosphate hydrolases"/>
    <property type="match status" value="1"/>
</dbReference>
<evidence type="ECO:0000259" key="1">
    <source>
        <dbReference type="PROSITE" id="PS51199"/>
    </source>
</evidence>
<keyword evidence="2" id="KW-0378">Hydrolase</keyword>
<evidence type="ECO:0000313" key="2">
    <source>
        <dbReference type="EMBL" id="ACL34499.1"/>
    </source>
</evidence>
<keyword evidence="2" id="KW-0067">ATP-binding</keyword>
<name>B8F0T4_BORGR</name>
<dbReference type="PROSITE" id="PS51199">
    <property type="entry name" value="SF4_HELICASE"/>
    <property type="match status" value="1"/>
</dbReference>
<dbReference type="PANTHER" id="PTHR30153:SF2">
    <property type="entry name" value="REPLICATIVE DNA HELICASE"/>
    <property type="match status" value="1"/>
</dbReference>
<keyword evidence="2" id="KW-0347">Helicase</keyword>
<accession>B8F0T4</accession>
<evidence type="ECO:0000313" key="3">
    <source>
        <dbReference type="Proteomes" id="UP000006103"/>
    </source>
</evidence>
<dbReference type="AlphaFoldDB" id="B8F0T4"/>